<reference evidence="10 12" key="1">
    <citation type="submission" date="2016-09" db="EMBL/GenBank/DDBJ databases">
        <title>Genome Sequence of the Lactobacillus fermentum strain NCC2970 (CNCM I-5068).</title>
        <authorList>
            <person name="Barretto C."/>
            <person name="Ngom-Bru C."/>
            <person name="Genevaz A."/>
            <person name="Fournier C."/>
            <person name="Moine D."/>
            <person name="Kassam M."/>
            <person name="Iltis A."/>
            <person name="Sagory-Zalkind P."/>
            <person name="Faucherand G."/>
            <person name="Descombes P."/>
            <person name="Duboux S."/>
        </authorList>
    </citation>
    <scope>NUCLEOTIDE SEQUENCE [LARGE SCALE GENOMIC DNA]</scope>
    <source>
        <strain evidence="10 12">NCC2970</strain>
    </source>
</reference>
<dbReference type="PATRIC" id="fig|1613.112.peg.1657"/>
<protein>
    <submittedName>
        <fullName evidence="11">DHA2 family efflux MFS transporter permease subunit</fullName>
    </submittedName>
    <submittedName>
        <fullName evidence="10">Multidrug transport protein</fullName>
    </submittedName>
</protein>
<dbReference type="Proteomes" id="UP000466799">
    <property type="component" value="Unassembled WGS sequence"/>
</dbReference>
<feature type="transmembrane region" description="Helical" evidence="8">
    <location>
        <begin position="133"/>
        <end position="155"/>
    </location>
</feature>
<feature type="transmembrane region" description="Helical" evidence="8">
    <location>
        <begin position="100"/>
        <end position="121"/>
    </location>
</feature>
<keyword evidence="4" id="KW-1003">Cell membrane</keyword>
<dbReference type="InterPro" id="IPR004638">
    <property type="entry name" value="EmrB-like"/>
</dbReference>
<feature type="transmembrane region" description="Helical" evidence="8">
    <location>
        <begin position="364"/>
        <end position="387"/>
    </location>
</feature>
<evidence type="ECO:0000256" key="2">
    <source>
        <dbReference type="ARBA" id="ARBA00008537"/>
    </source>
</evidence>
<dbReference type="PANTHER" id="PTHR42718:SF9">
    <property type="entry name" value="MAJOR FACILITATOR SUPERFAMILY MULTIDRUG TRANSPORTER MFSC"/>
    <property type="match status" value="1"/>
</dbReference>
<dbReference type="GO" id="GO:0005886">
    <property type="term" value="C:plasma membrane"/>
    <property type="evidence" value="ECO:0007669"/>
    <property type="project" value="UniProtKB-SubCell"/>
</dbReference>
<dbReference type="RefSeq" id="WP_035436554.1">
    <property type="nucleotide sequence ID" value="NZ_AP024320.1"/>
</dbReference>
<evidence type="ECO:0000256" key="3">
    <source>
        <dbReference type="ARBA" id="ARBA00022448"/>
    </source>
</evidence>
<dbReference type="EMBL" id="WHJL01000098">
    <property type="protein sequence ID" value="MPQ35744.1"/>
    <property type="molecule type" value="Genomic_DNA"/>
</dbReference>
<feature type="transmembrane region" description="Helical" evidence="8">
    <location>
        <begin position="328"/>
        <end position="358"/>
    </location>
</feature>
<evidence type="ECO:0000259" key="9">
    <source>
        <dbReference type="PROSITE" id="PS50850"/>
    </source>
</evidence>
<feature type="transmembrane region" description="Helical" evidence="8">
    <location>
        <begin position="425"/>
        <end position="446"/>
    </location>
</feature>
<dbReference type="PRINTS" id="PR01036">
    <property type="entry name" value="TCRTETB"/>
</dbReference>
<proteinExistence type="inferred from homology"/>
<evidence type="ECO:0000313" key="12">
    <source>
        <dbReference type="Proteomes" id="UP000094714"/>
    </source>
</evidence>
<sequence length="462" mass="49740">MKDQRIARSLVIMVFGTFFGLLCSTLMNTGLPQLMRVFSVSEGTVQWIINAYMLTNAMMIPLSAYLIRRWSFRTLFIIATAVFLVGTVGGAVAPTFWTVVIARVVQAAGAGIMMPLVNVLAIRYAEPKKKGTIMGIIGLAFNFSPIIGPTVSGLILDDLSWRWLFLVIVPFSVLTLVAAVIQLPRIPHNENPHFDTRGMAIVSIGLWALLMGLSNVSTSPFWTWQVLGLLVVGAVALVIFYFSQRGVKAPLINFSVMAYDQFVVATLINMLIVATMFGNTILLPLLVQNVQQKSALVSGLVILPGALVTGFLSRLSGRLYDRLSVRRLVLFGLVVDGAGTLFQATIGAASGPVVLALFQAVRQLGLVSMLIPLQTHALGILPFDLVPDGVATFNTIRQVAASLGTAVLVSVVGLMGQWGHRGTLFGIQAGFATCFIFLVAAMMIAGRLKNQFKLGRPTVSAG</sequence>
<feature type="transmembrane region" description="Helical" evidence="8">
    <location>
        <begin position="262"/>
        <end position="283"/>
    </location>
</feature>
<feature type="domain" description="Major facilitator superfamily (MFS) profile" evidence="9">
    <location>
        <begin position="9"/>
        <end position="453"/>
    </location>
</feature>
<evidence type="ECO:0000256" key="7">
    <source>
        <dbReference type="ARBA" id="ARBA00023136"/>
    </source>
</evidence>
<comment type="subcellular location">
    <subcellularLocation>
        <location evidence="1">Cell membrane</location>
        <topology evidence="1">Multi-pass membrane protein</topology>
    </subcellularLocation>
</comment>
<dbReference type="GO" id="GO:0022857">
    <property type="term" value="F:transmembrane transporter activity"/>
    <property type="evidence" value="ECO:0007669"/>
    <property type="project" value="InterPro"/>
</dbReference>
<dbReference type="SUPFAM" id="SSF103473">
    <property type="entry name" value="MFS general substrate transporter"/>
    <property type="match status" value="1"/>
</dbReference>
<keyword evidence="7 8" id="KW-0472">Membrane</keyword>
<dbReference type="EMBL" id="CP017151">
    <property type="protein sequence ID" value="AOR75033.1"/>
    <property type="molecule type" value="Genomic_DNA"/>
</dbReference>
<dbReference type="NCBIfam" id="TIGR00711">
    <property type="entry name" value="efflux_EmrB"/>
    <property type="match status" value="1"/>
</dbReference>
<feature type="transmembrane region" description="Helical" evidence="8">
    <location>
        <begin position="399"/>
        <end position="419"/>
    </location>
</feature>
<evidence type="ECO:0000256" key="1">
    <source>
        <dbReference type="ARBA" id="ARBA00004651"/>
    </source>
</evidence>
<keyword evidence="3" id="KW-0813">Transport</keyword>
<name>A0A1D7ZYU4_LIMFE</name>
<dbReference type="Gene3D" id="1.20.1250.20">
    <property type="entry name" value="MFS general substrate transporter like domains"/>
    <property type="match status" value="1"/>
</dbReference>
<organism evidence="10 12">
    <name type="scientific">Limosilactobacillus fermentum</name>
    <name type="common">Lactobacillus fermentum</name>
    <dbReference type="NCBI Taxonomy" id="1613"/>
    <lineage>
        <taxon>Bacteria</taxon>
        <taxon>Bacillati</taxon>
        <taxon>Bacillota</taxon>
        <taxon>Bacilli</taxon>
        <taxon>Lactobacillales</taxon>
        <taxon>Lactobacillaceae</taxon>
        <taxon>Limosilactobacillus</taxon>
    </lineage>
</organism>
<dbReference type="InterPro" id="IPR020846">
    <property type="entry name" value="MFS_dom"/>
</dbReference>
<evidence type="ECO:0000256" key="8">
    <source>
        <dbReference type="SAM" id="Phobius"/>
    </source>
</evidence>
<keyword evidence="5 8" id="KW-0812">Transmembrane</keyword>
<feature type="transmembrane region" description="Helical" evidence="8">
    <location>
        <begin position="222"/>
        <end position="242"/>
    </location>
</feature>
<dbReference type="Pfam" id="PF07690">
    <property type="entry name" value="MFS_1"/>
    <property type="match status" value="1"/>
</dbReference>
<dbReference type="AlphaFoldDB" id="A0A1D7ZYU4"/>
<evidence type="ECO:0000256" key="5">
    <source>
        <dbReference type="ARBA" id="ARBA00022692"/>
    </source>
</evidence>
<feature type="transmembrane region" description="Helical" evidence="8">
    <location>
        <begin position="161"/>
        <end position="184"/>
    </location>
</feature>
<gene>
    <name evidence="11" type="ORF">GC247_07645</name>
    <name evidence="10" type="ORF">LACFE_CDS1585</name>
</gene>
<feature type="transmembrane region" description="Helical" evidence="8">
    <location>
        <begin position="196"/>
        <end position="216"/>
    </location>
</feature>
<feature type="transmembrane region" description="Helical" evidence="8">
    <location>
        <begin position="295"/>
        <end position="316"/>
    </location>
</feature>
<dbReference type="Gene3D" id="1.20.1720.10">
    <property type="entry name" value="Multidrug resistance protein D"/>
    <property type="match status" value="1"/>
</dbReference>
<feature type="transmembrane region" description="Helical" evidence="8">
    <location>
        <begin position="7"/>
        <end position="27"/>
    </location>
</feature>
<dbReference type="PROSITE" id="PS50850">
    <property type="entry name" value="MFS"/>
    <property type="match status" value="1"/>
</dbReference>
<evidence type="ECO:0000256" key="6">
    <source>
        <dbReference type="ARBA" id="ARBA00022989"/>
    </source>
</evidence>
<feature type="transmembrane region" description="Helical" evidence="8">
    <location>
        <begin position="74"/>
        <end position="94"/>
    </location>
</feature>
<evidence type="ECO:0000313" key="10">
    <source>
        <dbReference type="EMBL" id="AOR75033.1"/>
    </source>
</evidence>
<keyword evidence="6 8" id="KW-1133">Transmembrane helix</keyword>
<dbReference type="GeneID" id="83714892"/>
<feature type="transmembrane region" description="Helical" evidence="8">
    <location>
        <begin position="47"/>
        <end position="67"/>
    </location>
</feature>
<dbReference type="Proteomes" id="UP000094714">
    <property type="component" value="Chromosome"/>
</dbReference>
<dbReference type="InterPro" id="IPR036259">
    <property type="entry name" value="MFS_trans_sf"/>
</dbReference>
<dbReference type="InterPro" id="IPR011701">
    <property type="entry name" value="MFS"/>
</dbReference>
<evidence type="ECO:0000256" key="4">
    <source>
        <dbReference type="ARBA" id="ARBA00022475"/>
    </source>
</evidence>
<comment type="similarity">
    <text evidence="2">Belongs to the major facilitator superfamily. EmrB family.</text>
</comment>
<dbReference type="PANTHER" id="PTHR42718">
    <property type="entry name" value="MAJOR FACILITATOR SUPERFAMILY MULTIDRUG TRANSPORTER MFSC"/>
    <property type="match status" value="1"/>
</dbReference>
<accession>A0A1D7ZYU4</accession>
<reference evidence="11 13" key="2">
    <citation type="submission" date="2019-10" db="EMBL/GenBank/DDBJ databases">
        <title>Genome Sequencing and assembly of Lactobacillus fermentum I2, a lactic acid bacteria.</title>
        <authorList>
            <person name="Lopes L.S."/>
            <person name="Persinoti G.F."/>
            <person name="Riano-Pachon D.M."/>
            <person name="Labate C.A."/>
        </authorList>
    </citation>
    <scope>NUCLEOTIDE SEQUENCE [LARGE SCALE GENOMIC DNA]</scope>
    <source>
        <strain evidence="11 13">I2</strain>
    </source>
</reference>
<evidence type="ECO:0000313" key="13">
    <source>
        <dbReference type="Proteomes" id="UP000466799"/>
    </source>
</evidence>
<evidence type="ECO:0000313" key="11">
    <source>
        <dbReference type="EMBL" id="MPQ35744.1"/>
    </source>
</evidence>